<gene>
    <name evidence="1" type="ORF">GCM10009410_01140</name>
</gene>
<evidence type="ECO:0000313" key="2">
    <source>
        <dbReference type="Proteomes" id="UP000654004"/>
    </source>
</evidence>
<accession>A0ABQ2QC99</accession>
<reference evidence="2" key="1">
    <citation type="journal article" date="2019" name="Int. J. Syst. Evol. Microbiol.">
        <title>The Global Catalogue of Microorganisms (GCM) 10K type strain sequencing project: providing services to taxonomists for standard genome sequencing and annotation.</title>
        <authorList>
            <consortium name="The Broad Institute Genomics Platform"/>
            <consortium name="The Broad Institute Genome Sequencing Center for Infectious Disease"/>
            <person name="Wu L."/>
            <person name="Ma J."/>
        </authorList>
    </citation>
    <scope>NUCLEOTIDE SEQUENCE [LARGE SCALE GENOMIC DNA]</scope>
    <source>
        <strain evidence="2">JCM 32305</strain>
    </source>
</reference>
<evidence type="ECO:0000313" key="1">
    <source>
        <dbReference type="EMBL" id="GGP73346.1"/>
    </source>
</evidence>
<dbReference type="EMBL" id="BMQW01000001">
    <property type="protein sequence ID" value="GGP73346.1"/>
    <property type="molecule type" value="Genomic_DNA"/>
</dbReference>
<name>A0ABQ2QC99_9GAMM</name>
<dbReference type="Proteomes" id="UP000654004">
    <property type="component" value="Unassembled WGS sequence"/>
</dbReference>
<proteinExistence type="predicted"/>
<organism evidence="1 2">
    <name type="scientific">Shewanella ulleungensis</name>
    <dbReference type="NCBI Taxonomy" id="2282699"/>
    <lineage>
        <taxon>Bacteria</taxon>
        <taxon>Pseudomonadati</taxon>
        <taxon>Pseudomonadota</taxon>
        <taxon>Gammaproteobacteria</taxon>
        <taxon>Alteromonadales</taxon>
        <taxon>Shewanellaceae</taxon>
        <taxon>Shewanella</taxon>
    </lineage>
</organism>
<comment type="caution">
    <text evidence="1">The sequence shown here is derived from an EMBL/GenBank/DDBJ whole genome shotgun (WGS) entry which is preliminary data.</text>
</comment>
<dbReference type="Gene3D" id="1.10.1370.40">
    <property type="match status" value="1"/>
</dbReference>
<sequence>MPGLPLKPLLSSIIIVLTLNACSINRPQTVIVETPLTAEQIIQQNPDNPFFAPYNTVYQIPDFANITSEDYLPAFEAGIAELQQQISLIANNKQAPYIC</sequence>
<protein>
    <submittedName>
        <fullName evidence="1">Uncharacterized protein</fullName>
    </submittedName>
</protein>
<keyword evidence="2" id="KW-1185">Reference proteome</keyword>